<evidence type="ECO:0000313" key="8">
    <source>
        <dbReference type="EnsemblProtists" id="EKX48176"/>
    </source>
</evidence>
<dbReference type="PANTHER" id="PTHR32086">
    <property type="entry name" value="FANCONI ANEMIA GROUP D2 PROTEIN"/>
    <property type="match status" value="1"/>
</dbReference>
<evidence type="ECO:0000256" key="1">
    <source>
        <dbReference type="ARBA" id="ARBA00004123"/>
    </source>
</evidence>
<dbReference type="GO" id="GO:1990918">
    <property type="term" value="P:double-strand break repair involved in meiotic recombination"/>
    <property type="evidence" value="ECO:0007669"/>
    <property type="project" value="TreeGrafter"/>
</dbReference>
<dbReference type="GO" id="GO:0000793">
    <property type="term" value="C:condensed chromosome"/>
    <property type="evidence" value="ECO:0007669"/>
    <property type="project" value="TreeGrafter"/>
</dbReference>
<dbReference type="OrthoDB" id="27031at2759"/>
<dbReference type="STRING" id="905079.L1JI48"/>
<protein>
    <recommendedName>
        <fullName evidence="10">Fanconi anemia group D2 protein</fullName>
    </recommendedName>
</protein>
<dbReference type="Pfam" id="PF14631">
    <property type="entry name" value="FancD2"/>
    <property type="match status" value="1"/>
</dbReference>
<evidence type="ECO:0000313" key="9">
    <source>
        <dbReference type="Proteomes" id="UP000011087"/>
    </source>
</evidence>
<dbReference type="OMA" id="QCIRGNT"/>
<keyword evidence="3" id="KW-0832">Ubl conjugation</keyword>
<dbReference type="PANTHER" id="PTHR32086:SF0">
    <property type="entry name" value="FANCONI ANEMIA GROUP D2 PROTEIN"/>
    <property type="match status" value="1"/>
</dbReference>
<reference evidence="8" key="3">
    <citation type="submission" date="2015-06" db="UniProtKB">
        <authorList>
            <consortium name="EnsemblProtists"/>
        </authorList>
    </citation>
    <scope>IDENTIFICATION</scope>
</reference>
<dbReference type="PaxDb" id="55529-EKX48176"/>
<keyword evidence="2" id="KW-1017">Isopeptide bond</keyword>
<dbReference type="EnsemblProtists" id="EKX48176">
    <property type="protein sequence ID" value="EKX48176"/>
    <property type="gene ID" value="GUITHDRAFT_106251"/>
</dbReference>
<proteinExistence type="inferred from homology"/>
<feature type="compositionally biased region" description="Basic and acidic residues" evidence="6">
    <location>
        <begin position="795"/>
        <end position="808"/>
    </location>
</feature>
<feature type="region of interest" description="Disordered" evidence="6">
    <location>
        <begin position="1334"/>
        <end position="1374"/>
    </location>
</feature>
<evidence type="ECO:0008006" key="10">
    <source>
        <dbReference type="Google" id="ProtNLM"/>
    </source>
</evidence>
<evidence type="ECO:0000256" key="5">
    <source>
        <dbReference type="ARBA" id="ARBA00093456"/>
    </source>
</evidence>
<name>L1JI48_GUITC</name>
<dbReference type="GO" id="GO:0070182">
    <property type="term" value="F:DNA polymerase binding"/>
    <property type="evidence" value="ECO:0007669"/>
    <property type="project" value="TreeGrafter"/>
</dbReference>
<dbReference type="GeneID" id="17304621"/>
<evidence type="ECO:0000256" key="4">
    <source>
        <dbReference type="ARBA" id="ARBA00023242"/>
    </source>
</evidence>
<dbReference type="HOGENOM" id="CLU_002068_1_0_1"/>
<feature type="region of interest" description="Disordered" evidence="6">
    <location>
        <begin position="788"/>
        <end position="826"/>
    </location>
</feature>
<accession>L1JI48</accession>
<dbReference type="KEGG" id="gtt:GUITHDRAFT_106251"/>
<evidence type="ECO:0000256" key="3">
    <source>
        <dbReference type="ARBA" id="ARBA00022843"/>
    </source>
</evidence>
<reference evidence="7 9" key="1">
    <citation type="journal article" date="2012" name="Nature">
        <title>Algal genomes reveal evolutionary mosaicism and the fate of nucleomorphs.</title>
        <authorList>
            <consortium name="DOE Joint Genome Institute"/>
            <person name="Curtis B.A."/>
            <person name="Tanifuji G."/>
            <person name="Burki F."/>
            <person name="Gruber A."/>
            <person name="Irimia M."/>
            <person name="Maruyama S."/>
            <person name="Arias M.C."/>
            <person name="Ball S.G."/>
            <person name="Gile G.H."/>
            <person name="Hirakawa Y."/>
            <person name="Hopkins J.F."/>
            <person name="Kuo A."/>
            <person name="Rensing S.A."/>
            <person name="Schmutz J."/>
            <person name="Symeonidi A."/>
            <person name="Elias M."/>
            <person name="Eveleigh R.J."/>
            <person name="Herman E.K."/>
            <person name="Klute M.J."/>
            <person name="Nakayama T."/>
            <person name="Obornik M."/>
            <person name="Reyes-Prieto A."/>
            <person name="Armbrust E.V."/>
            <person name="Aves S.J."/>
            <person name="Beiko R.G."/>
            <person name="Coutinho P."/>
            <person name="Dacks J.B."/>
            <person name="Durnford D.G."/>
            <person name="Fast N.M."/>
            <person name="Green B.R."/>
            <person name="Grisdale C.J."/>
            <person name="Hempel F."/>
            <person name="Henrissat B."/>
            <person name="Hoppner M.P."/>
            <person name="Ishida K."/>
            <person name="Kim E."/>
            <person name="Koreny L."/>
            <person name="Kroth P.G."/>
            <person name="Liu Y."/>
            <person name="Malik S.B."/>
            <person name="Maier U.G."/>
            <person name="McRose D."/>
            <person name="Mock T."/>
            <person name="Neilson J.A."/>
            <person name="Onodera N.T."/>
            <person name="Poole A.M."/>
            <person name="Pritham E.J."/>
            <person name="Richards T.A."/>
            <person name="Rocap G."/>
            <person name="Roy S.W."/>
            <person name="Sarai C."/>
            <person name="Schaack S."/>
            <person name="Shirato S."/>
            <person name="Slamovits C.H."/>
            <person name="Spencer D.F."/>
            <person name="Suzuki S."/>
            <person name="Worden A.Z."/>
            <person name="Zauner S."/>
            <person name="Barry K."/>
            <person name="Bell C."/>
            <person name="Bharti A.K."/>
            <person name="Crow J.A."/>
            <person name="Grimwood J."/>
            <person name="Kramer R."/>
            <person name="Lindquist E."/>
            <person name="Lucas S."/>
            <person name="Salamov A."/>
            <person name="McFadden G.I."/>
            <person name="Lane C.E."/>
            <person name="Keeling P.J."/>
            <person name="Gray M.W."/>
            <person name="Grigoriev I.V."/>
            <person name="Archibald J.M."/>
        </authorList>
    </citation>
    <scope>NUCLEOTIDE SEQUENCE</scope>
    <source>
        <strain evidence="7 9">CCMP2712</strain>
    </source>
</reference>
<feature type="compositionally biased region" description="Acidic residues" evidence="6">
    <location>
        <begin position="1343"/>
        <end position="1374"/>
    </location>
</feature>
<keyword evidence="4" id="KW-0539">Nucleus</keyword>
<dbReference type="Proteomes" id="UP000011087">
    <property type="component" value="Unassembled WGS sequence"/>
</dbReference>
<comment type="similarity">
    <text evidence="5">Belongs to the Fanconi anemia protein FANCD2 family.</text>
</comment>
<dbReference type="GO" id="GO:0007129">
    <property type="term" value="P:homologous chromosome pairing at meiosis"/>
    <property type="evidence" value="ECO:0007669"/>
    <property type="project" value="TreeGrafter"/>
</dbReference>
<dbReference type="GO" id="GO:0005634">
    <property type="term" value="C:nucleus"/>
    <property type="evidence" value="ECO:0007669"/>
    <property type="project" value="UniProtKB-SubCell"/>
</dbReference>
<comment type="subcellular location">
    <subcellularLocation>
        <location evidence="1">Nucleus</location>
    </subcellularLocation>
</comment>
<dbReference type="GO" id="GO:0036297">
    <property type="term" value="P:interstrand cross-link repair"/>
    <property type="evidence" value="ECO:0007669"/>
    <property type="project" value="TreeGrafter"/>
</dbReference>
<dbReference type="InterPro" id="IPR029448">
    <property type="entry name" value="FANCD2"/>
</dbReference>
<dbReference type="EMBL" id="JH992987">
    <property type="protein sequence ID" value="EKX48176.1"/>
    <property type="molecule type" value="Genomic_DNA"/>
</dbReference>
<evidence type="ECO:0000256" key="2">
    <source>
        <dbReference type="ARBA" id="ARBA00022499"/>
    </source>
</evidence>
<sequence length="1374" mass="153948">MVSDSDKSLFQQLIEEAGCHFEQSCVRISAAPGSIRQRLEKRLGYDSNAQADFMQGLETFVEDPEHLKLMLLPARPSQEHSGPQSLDCLVKILLGVWAVQPRLVQLLFDKIPEYFDSHDKELSFRESVPRLILSQLKWIESVHPESDLTSRLLQLIDIAPLAIRLDAINIIPEIVMDCDHAGVVSNLHNVMQTEPECTNAVLDVLSNLNLDSTLLLDVHDKLKDLLRSASSHDLPMVVRYLLQSTTPEFARSTVSELRRQLNSVSVVPVSGSVRFSQTVEASHMQHETLIFEAISTGLKFRKYIIAALLSEIKSVTRAEDHQPFDLWALVVIRSLVEERRQSEIDRVFKSRVEQKLFTLTFVKESVNQFKHALKPHFKHACLIADSLIRSPEFHLASFGGDLYITLFHCFSDEYSRQEILGNILTHTGGGNDDQIDVALDVLLTLSQSSCQALRPFSVFIKGVLDYLENFKDSHIRKLFRILSILSITSADNEAARLDDEVFIHIRKLLSSPRSRLMQHGVIGAVSAVMSLSMINNAQADEEHASQLSTKRSRTDQAVSLLETVKVNCASSSHSVIFLYDELATALDNAERQQVAVKASTLEWINENLTSELEEKFLDDVPENLETEGLKALHPTLPVALDYNLDGSDAQVYLKLLPMLNSRTAGDTSVQKMCALLRLMQTTERASNDGKLGGIDALLGCPILFFEEQVLDSLEDKTVSERNQIALLLFHTSNWFIELLNAFGCQEEEEMRSKCATRANQLLEMLEKLDEILRIHSLVLPRLGSCPHEVSNGHQNEGRKREMNKENLKPVKAKKQKKTSQVEDGEGREGVVQLSAASCLTDQICSSVGNTAAHQNKSKLQVASTFGFFTEMHNLRAMSTSFREFELDALSILNSQGVLLSPKALLAALQELWCQLNHVLVTKKHSPFFKASNGHLRIKRIEPGSYLDQLVQLWPAMRSLFVNLSQQLGASEETMDIDNDEILLNTTVIDCLYMLISIVNKCIQYSMANGLGVDPLLAKFKEFPAGQGGEEASNQVSAFNFFAEPVKQFPTFSLTSSCVFLLSNIASSGDNEVLREQVSAFALWCLRQKWPDVPQKPAERETLCNLLKVYVKFSSCSLSCVSLITKELLYEIDPSHRKGVTYVDGYPSITSQNFVSFFAILMETMCSIFAKIEEENSGKKTEPDGFIPTLTTAVECFVQLVNLTKTWEDSSVLIHCLKFGNKIVSSFIRLVPSLNACFKQQQDTIQPLLKTFQVLFLPSQRPHLTSLAQTSTRVLQHICAHGKVQQEKRMVKSVPYLKKNLERIIFKVKAMLDNHGCLSAFWLGNLKHRNLQGEEVCSQAVESSSDEAQEEEADETGGDTESADEDEEGEDGEGE</sequence>
<reference evidence="9" key="2">
    <citation type="submission" date="2012-11" db="EMBL/GenBank/DDBJ databases">
        <authorList>
            <person name="Kuo A."/>
            <person name="Curtis B.A."/>
            <person name="Tanifuji G."/>
            <person name="Burki F."/>
            <person name="Gruber A."/>
            <person name="Irimia M."/>
            <person name="Maruyama S."/>
            <person name="Arias M.C."/>
            <person name="Ball S.G."/>
            <person name="Gile G.H."/>
            <person name="Hirakawa Y."/>
            <person name="Hopkins J.F."/>
            <person name="Rensing S.A."/>
            <person name="Schmutz J."/>
            <person name="Symeonidi A."/>
            <person name="Elias M."/>
            <person name="Eveleigh R.J."/>
            <person name="Herman E.K."/>
            <person name="Klute M.J."/>
            <person name="Nakayama T."/>
            <person name="Obornik M."/>
            <person name="Reyes-Prieto A."/>
            <person name="Armbrust E.V."/>
            <person name="Aves S.J."/>
            <person name="Beiko R.G."/>
            <person name="Coutinho P."/>
            <person name="Dacks J.B."/>
            <person name="Durnford D.G."/>
            <person name="Fast N.M."/>
            <person name="Green B.R."/>
            <person name="Grisdale C."/>
            <person name="Hempe F."/>
            <person name="Henrissat B."/>
            <person name="Hoppner M.P."/>
            <person name="Ishida K.-I."/>
            <person name="Kim E."/>
            <person name="Koreny L."/>
            <person name="Kroth P.G."/>
            <person name="Liu Y."/>
            <person name="Malik S.-B."/>
            <person name="Maier U.G."/>
            <person name="McRose D."/>
            <person name="Mock T."/>
            <person name="Neilson J.A."/>
            <person name="Onodera N.T."/>
            <person name="Poole A.M."/>
            <person name="Pritham E.J."/>
            <person name="Richards T.A."/>
            <person name="Rocap G."/>
            <person name="Roy S.W."/>
            <person name="Sarai C."/>
            <person name="Schaack S."/>
            <person name="Shirato S."/>
            <person name="Slamovits C.H."/>
            <person name="Spencer D.F."/>
            <person name="Suzuki S."/>
            <person name="Worden A.Z."/>
            <person name="Zauner S."/>
            <person name="Barry K."/>
            <person name="Bell C."/>
            <person name="Bharti A.K."/>
            <person name="Crow J.A."/>
            <person name="Grimwood J."/>
            <person name="Kramer R."/>
            <person name="Lindquist E."/>
            <person name="Lucas S."/>
            <person name="Salamov A."/>
            <person name="McFadden G.I."/>
            <person name="Lane C.E."/>
            <person name="Keeling P.J."/>
            <person name="Gray M.W."/>
            <person name="Grigoriev I.V."/>
            <person name="Archibald J.M."/>
        </authorList>
    </citation>
    <scope>NUCLEOTIDE SEQUENCE</scope>
    <source>
        <strain evidence="9">CCMP2712</strain>
    </source>
</reference>
<dbReference type="GO" id="GO:0031573">
    <property type="term" value="P:mitotic intra-S DNA damage checkpoint signaling"/>
    <property type="evidence" value="ECO:0007669"/>
    <property type="project" value="TreeGrafter"/>
</dbReference>
<dbReference type="eggNOG" id="KOG4712">
    <property type="taxonomic scope" value="Eukaryota"/>
</dbReference>
<dbReference type="RefSeq" id="XP_005835156.1">
    <property type="nucleotide sequence ID" value="XM_005835099.1"/>
</dbReference>
<evidence type="ECO:0000256" key="6">
    <source>
        <dbReference type="SAM" id="MobiDB-lite"/>
    </source>
</evidence>
<gene>
    <name evidence="7" type="ORF">GUITHDRAFT_106251</name>
</gene>
<organism evidence="7">
    <name type="scientific">Guillardia theta (strain CCMP2712)</name>
    <name type="common">Cryptophyte</name>
    <dbReference type="NCBI Taxonomy" id="905079"/>
    <lineage>
        <taxon>Eukaryota</taxon>
        <taxon>Cryptophyceae</taxon>
        <taxon>Pyrenomonadales</taxon>
        <taxon>Geminigeraceae</taxon>
        <taxon>Guillardia</taxon>
    </lineage>
</organism>
<evidence type="ECO:0000313" key="7">
    <source>
        <dbReference type="EMBL" id="EKX48176.1"/>
    </source>
</evidence>
<keyword evidence="9" id="KW-1185">Reference proteome</keyword>